<name>A0ABN0G9U8_9BURK</name>
<evidence type="ECO:0000313" key="2">
    <source>
        <dbReference type="EMBL" id="EIP89010.1"/>
    </source>
</evidence>
<accession>A0ABN0G9U8</accession>
<sequence length="61" mass="6522">MLPRGRGNTSPAPPEFPVSTTRLGIAFEMKGLPATVAVTDRRGPEGCMTDEQDPHDTARQG</sequence>
<protein>
    <submittedName>
        <fullName evidence="2">Uncharacterized protein</fullName>
    </submittedName>
</protein>
<keyword evidence="3" id="KW-1185">Reference proteome</keyword>
<dbReference type="EMBL" id="JH692062">
    <property type="protein sequence ID" value="EIP89010.1"/>
    <property type="molecule type" value="Genomic_DNA"/>
</dbReference>
<reference evidence="3" key="1">
    <citation type="journal article" date="2012" name="J. Bacteriol.">
        <title>Revised Genome Sequence of Burkholderia thailandensis MSMB43 with Improved Annotation.</title>
        <authorList>
            <person name="Zhuo Y."/>
            <person name="Liu L."/>
            <person name="Wang Q."/>
            <person name="Liu X."/>
            <person name="Ren B."/>
            <person name="Liu M."/>
            <person name="Ni P."/>
            <person name="Cheng Y.Q."/>
            <person name="Zhang L."/>
        </authorList>
    </citation>
    <scope>NUCLEOTIDE SEQUENCE [LARGE SCALE GENOMIC DNA]</scope>
    <source>
        <strain evidence="3">MSMB43</strain>
    </source>
</reference>
<gene>
    <name evidence="2" type="ORF">A33K_15110</name>
</gene>
<organism evidence="2 3">
    <name type="scientific">Burkholderia humptydooensis MSMB43</name>
    <dbReference type="NCBI Taxonomy" id="441157"/>
    <lineage>
        <taxon>Bacteria</taxon>
        <taxon>Pseudomonadati</taxon>
        <taxon>Pseudomonadota</taxon>
        <taxon>Betaproteobacteria</taxon>
        <taxon>Burkholderiales</taxon>
        <taxon>Burkholderiaceae</taxon>
        <taxon>Burkholderia</taxon>
        <taxon>pseudomallei group</taxon>
    </lineage>
</organism>
<proteinExistence type="predicted"/>
<evidence type="ECO:0000313" key="3">
    <source>
        <dbReference type="Proteomes" id="UP000004682"/>
    </source>
</evidence>
<feature type="compositionally biased region" description="Basic and acidic residues" evidence="1">
    <location>
        <begin position="52"/>
        <end position="61"/>
    </location>
</feature>
<evidence type="ECO:0000256" key="1">
    <source>
        <dbReference type="SAM" id="MobiDB-lite"/>
    </source>
</evidence>
<feature type="region of interest" description="Disordered" evidence="1">
    <location>
        <begin position="40"/>
        <end position="61"/>
    </location>
</feature>
<dbReference type="Proteomes" id="UP000004682">
    <property type="component" value="Unassembled WGS sequence"/>
</dbReference>